<dbReference type="STRING" id="1423790.BN53_01590"/>
<evidence type="ECO:0000259" key="2">
    <source>
        <dbReference type="Pfam" id="PF03217"/>
    </source>
</evidence>
<dbReference type="InterPro" id="IPR024968">
    <property type="entry name" value="SlpA_C_lactobacillus"/>
</dbReference>
<dbReference type="Pfam" id="PF03217">
    <property type="entry name" value="SlpA"/>
    <property type="match status" value="1"/>
</dbReference>
<reference evidence="3 4" key="1">
    <citation type="submission" date="2012-06" db="EMBL/GenBank/DDBJ databases">
        <title>Draft Genome Sequence of Lactobacillus pasteurii CRBIP 24.76T.</title>
        <authorList>
            <person name="Cousin S."/>
            <person name="Bouchier C."/>
            <person name="Loux V."/>
            <person name="Ma L."/>
            <person name="Creno S."/>
            <person name="Bizet C."/>
            <person name="Clermont D."/>
        </authorList>
    </citation>
    <scope>NUCLEOTIDE SEQUENCE [LARGE SCALE GENOMIC DNA]</scope>
    <source>
        <strain evidence="4">CRBIP 24.76T</strain>
    </source>
</reference>
<gene>
    <name evidence="3" type="ORF">BN53_01590</name>
</gene>
<sequence length="353" mass="39337">MKHKSIKALLASTLLLGVGLATPLTKEAVQPTQVQAATKYKIYLKKNSYVYNKKGKKTGFELFADQVYSAYGTKKIKGKKYFKLVGGGYIRYANAVVNGSNTKTSKSQNAKADSFKSKVMKATGITEAEFNKYTDKGYYHKGDIIGAIKNPWNYVNYENGLLLWKEGDDGDELEVATNVIEAKGLTASVSDSKAEKNEWAQQAAKSFIEKVNSLRIKRGLAPLQTSNSKLQNIADKRLSEIIDKVLETGTTSVNLHNRNGSNKFYTVYPEFGLSEYHSGEVLGYATGNHLSMSPENFAQLRYYGMIFNDAHANWRHRDALLSKSYPYTQIAVSVGFALVKGHQQIILVADLYW</sequence>
<feature type="signal peptide" evidence="1">
    <location>
        <begin position="1"/>
        <end position="23"/>
    </location>
</feature>
<dbReference type="InterPro" id="IPR035940">
    <property type="entry name" value="CAP_sf"/>
</dbReference>
<keyword evidence="1" id="KW-0732">Signal</keyword>
<feature type="chain" id="PRO_5039418528" evidence="1">
    <location>
        <begin position="24"/>
        <end position="353"/>
    </location>
</feature>
<organism evidence="3 4">
    <name type="scientific">Lactobacillus pasteurii DSM 23907 = CRBIP 24.76</name>
    <dbReference type="NCBI Taxonomy" id="1423790"/>
    <lineage>
        <taxon>Bacteria</taxon>
        <taxon>Bacillati</taxon>
        <taxon>Bacillota</taxon>
        <taxon>Bacilli</taxon>
        <taxon>Lactobacillales</taxon>
        <taxon>Lactobacillaceae</taxon>
        <taxon>Lactobacillus</taxon>
    </lineage>
</organism>
<evidence type="ECO:0000313" key="4">
    <source>
        <dbReference type="Proteomes" id="UP000009311"/>
    </source>
</evidence>
<protein>
    <submittedName>
        <fullName evidence="3">SCP-like extracellular protein</fullName>
    </submittedName>
</protein>
<dbReference type="eggNOG" id="ENOG5030AQQ">
    <property type="taxonomic scope" value="Bacteria"/>
</dbReference>
<dbReference type="EMBL" id="CAKD01000012">
    <property type="protein sequence ID" value="CCI84799.1"/>
    <property type="molecule type" value="Genomic_DNA"/>
</dbReference>
<proteinExistence type="predicted"/>
<dbReference type="Proteomes" id="UP000009311">
    <property type="component" value="Unassembled WGS sequence"/>
</dbReference>
<keyword evidence="4" id="KW-1185">Reference proteome</keyword>
<dbReference type="RefSeq" id="WP_009559355.1">
    <property type="nucleotide sequence ID" value="NZ_AYZN01000009.1"/>
</dbReference>
<evidence type="ECO:0000256" key="1">
    <source>
        <dbReference type="SAM" id="SignalP"/>
    </source>
</evidence>
<name>I7KKU1_9LACO</name>
<dbReference type="AlphaFoldDB" id="I7KKU1"/>
<comment type="caution">
    <text evidence="3">The sequence shown here is derived from an EMBL/GenBank/DDBJ whole genome shotgun (WGS) entry which is preliminary data.</text>
</comment>
<accession>I7KKU1</accession>
<dbReference type="OrthoDB" id="9783944at2"/>
<dbReference type="Gene3D" id="3.40.33.10">
    <property type="entry name" value="CAP"/>
    <property type="match status" value="1"/>
</dbReference>
<evidence type="ECO:0000313" key="3">
    <source>
        <dbReference type="EMBL" id="CCI84799.1"/>
    </source>
</evidence>
<feature type="domain" description="S-layer protein C-terminal" evidence="2">
    <location>
        <begin position="36"/>
        <end position="92"/>
    </location>
</feature>